<evidence type="ECO:0000256" key="1">
    <source>
        <dbReference type="SAM" id="SignalP"/>
    </source>
</evidence>
<feature type="chain" id="PRO_5021184754" description="T9SS type A sorting domain-containing protein" evidence="1">
    <location>
        <begin position="22"/>
        <end position="696"/>
    </location>
</feature>
<dbReference type="Proteomes" id="UP000297739">
    <property type="component" value="Unassembled WGS sequence"/>
</dbReference>
<dbReference type="RefSeq" id="WP_135497238.1">
    <property type="nucleotide sequence ID" value="NZ_SRLD01000013.1"/>
</dbReference>
<reference evidence="2 3" key="1">
    <citation type="submission" date="2019-04" db="EMBL/GenBank/DDBJ databases">
        <authorList>
            <person name="Feng G."/>
            <person name="Zhang J."/>
            <person name="Zhu H."/>
        </authorList>
    </citation>
    <scope>NUCLEOTIDE SEQUENCE [LARGE SCALE GENOMIC DNA]</scope>
    <source>
        <strain evidence="2 3">JCM 17223</strain>
    </source>
</reference>
<feature type="signal peptide" evidence="1">
    <location>
        <begin position="1"/>
        <end position="21"/>
    </location>
</feature>
<dbReference type="InterPro" id="IPR008947">
    <property type="entry name" value="PLipase_C/P1_nuclease_dom_sf"/>
</dbReference>
<comment type="caution">
    <text evidence="2">The sequence shown here is derived from an EMBL/GenBank/DDBJ whole genome shotgun (WGS) entry which is preliminary data.</text>
</comment>
<keyword evidence="1" id="KW-0732">Signal</keyword>
<proteinExistence type="predicted"/>
<dbReference type="AlphaFoldDB" id="A0A4Z0PLN8"/>
<organism evidence="2 3">
    <name type="scientific">Hymenobacter elongatus</name>
    <dbReference type="NCBI Taxonomy" id="877208"/>
    <lineage>
        <taxon>Bacteria</taxon>
        <taxon>Pseudomonadati</taxon>
        <taxon>Bacteroidota</taxon>
        <taxon>Cytophagia</taxon>
        <taxon>Cytophagales</taxon>
        <taxon>Hymenobacteraceae</taxon>
        <taxon>Hymenobacter</taxon>
    </lineage>
</organism>
<sequence length="696" mass="75867">MKKLLSLGLLCLGLGHTPAFAHKEWVHQYMVKQSYLYLEQQIGAIPALRNAIGLNYHGKGNDAQPFNTSYPIGIGAWREDTEDPVYGYRLGVNSSTPSITHFWDADNPNENYESVPLNVNGSSKAPNAWEKARVYLFCQDRNGTHDVTIPYVMPGVGYLRNYIITYTSLPELYKGNYFLEGISNADGSGRVNYYHLPQFNQSFGQPVALQLLGRVAHLLGDMSVPAHTHSHFHPCPLNLPDHYENDMGNTYYSNNNLNVCENDPGGAYPAYSWSAATAAQQGGLISDIYCQPNDMARAKYMFYTVNQLADFFPSGVNFADMGAFSRGGNQSFGWGDTNLSQGSNAYINSVYSSFGWSSPTNINTAQIANVNFNFSIRAVATLFQWFAYNAGIIEDLKNQKIASASTLVCPGSSMNFTAPTTAPVTWSVEPSFAATGLVVVQWFTQSSHYSVTPTPGYNGMITIKASYNNTDGCYAGPVNLTRQVWVGGPRADMKKEPATDLVCPGLTMYFEAGVSRPDLEGTLSYAWSSSAPGFRNPGNTPLCSIIAPNSYDVPVTVSCVVTNSCGLSSTIERYYTTANPNTNFRIPCDNDNPGGVYSKAAISPASSGDALEVFPNPSNTGFELVIAPAALLRRGGADKLVSVSYSLRDNLGRTMTQGTSLDTKVYIDTRSLAVGVYFLSCSVDGQLFHKRVQVLH</sequence>
<gene>
    <name evidence="2" type="ORF">E5J99_08185</name>
</gene>
<dbReference type="Gene3D" id="1.10.575.10">
    <property type="entry name" value="P1 Nuclease"/>
    <property type="match status" value="1"/>
</dbReference>
<dbReference type="GO" id="GO:0016788">
    <property type="term" value="F:hydrolase activity, acting on ester bonds"/>
    <property type="evidence" value="ECO:0007669"/>
    <property type="project" value="InterPro"/>
</dbReference>
<dbReference type="EMBL" id="SRLD01000013">
    <property type="protein sequence ID" value="TGE16959.1"/>
    <property type="molecule type" value="Genomic_DNA"/>
</dbReference>
<keyword evidence="3" id="KW-1185">Reference proteome</keyword>
<evidence type="ECO:0000313" key="2">
    <source>
        <dbReference type="EMBL" id="TGE16959.1"/>
    </source>
</evidence>
<name>A0A4Z0PLN8_9BACT</name>
<dbReference type="OrthoDB" id="860373at2"/>
<protein>
    <recommendedName>
        <fullName evidence="4">T9SS type A sorting domain-containing protein</fullName>
    </recommendedName>
</protein>
<accession>A0A4Z0PLN8</accession>
<evidence type="ECO:0008006" key="4">
    <source>
        <dbReference type="Google" id="ProtNLM"/>
    </source>
</evidence>
<evidence type="ECO:0000313" key="3">
    <source>
        <dbReference type="Proteomes" id="UP000297739"/>
    </source>
</evidence>